<dbReference type="Proteomes" id="UP000503483">
    <property type="component" value="Chromosome"/>
</dbReference>
<gene>
    <name evidence="7" type="ORF">AACT_0866</name>
</gene>
<feature type="transmembrane region" description="Helical" evidence="5">
    <location>
        <begin position="122"/>
        <end position="141"/>
    </location>
</feature>
<protein>
    <submittedName>
        <fullName evidence="7">EamA/RhaT family transporter</fullName>
    </submittedName>
</protein>
<evidence type="ECO:0000256" key="2">
    <source>
        <dbReference type="ARBA" id="ARBA00022692"/>
    </source>
</evidence>
<feature type="transmembrane region" description="Helical" evidence="5">
    <location>
        <begin position="147"/>
        <end position="165"/>
    </location>
</feature>
<feature type="transmembrane region" description="Helical" evidence="5">
    <location>
        <begin position="236"/>
        <end position="258"/>
    </location>
</feature>
<dbReference type="EMBL" id="CP042652">
    <property type="protein sequence ID" value="QKE28060.1"/>
    <property type="molecule type" value="Genomic_DNA"/>
</dbReference>
<keyword evidence="3 5" id="KW-1133">Transmembrane helix</keyword>
<feature type="domain" description="EamA" evidence="6">
    <location>
        <begin position="152"/>
        <end position="281"/>
    </location>
</feature>
<feature type="transmembrane region" description="Helical" evidence="5">
    <location>
        <begin position="264"/>
        <end position="282"/>
    </location>
</feature>
<evidence type="ECO:0000256" key="4">
    <source>
        <dbReference type="ARBA" id="ARBA00023136"/>
    </source>
</evidence>
<dbReference type="PANTHER" id="PTHR32322:SF9">
    <property type="entry name" value="AMINO-ACID METABOLITE EFFLUX PUMP-RELATED"/>
    <property type="match status" value="1"/>
</dbReference>
<feature type="transmembrane region" description="Helical" evidence="5">
    <location>
        <begin position="71"/>
        <end position="90"/>
    </location>
</feature>
<dbReference type="InterPro" id="IPR037185">
    <property type="entry name" value="EmrE-like"/>
</dbReference>
<dbReference type="AlphaFoldDB" id="A0A6M8EC53"/>
<name>A0A6M8EC53_9BACT</name>
<keyword evidence="8" id="KW-1185">Reference proteome</keyword>
<accession>A0A6M8EC53</accession>
<evidence type="ECO:0000256" key="1">
    <source>
        <dbReference type="ARBA" id="ARBA00004141"/>
    </source>
</evidence>
<evidence type="ECO:0000313" key="7">
    <source>
        <dbReference type="EMBL" id="QKE28060.1"/>
    </source>
</evidence>
<dbReference type="KEGG" id="paco:AACT_0866"/>
<reference evidence="7 8" key="1">
    <citation type="submission" date="2019-08" db="EMBL/GenBank/DDBJ databases">
        <title>Complete genome sequence of Arcobacter acticola.</title>
        <authorList>
            <person name="Miller W."/>
        </authorList>
    </citation>
    <scope>NUCLEOTIDE SEQUENCE [LARGE SCALE GENOMIC DNA]</scope>
    <source>
        <strain evidence="7 8">KCTC 52212</strain>
    </source>
</reference>
<dbReference type="SUPFAM" id="SSF103481">
    <property type="entry name" value="Multidrug resistance efflux transporter EmrE"/>
    <property type="match status" value="2"/>
</dbReference>
<evidence type="ECO:0000256" key="5">
    <source>
        <dbReference type="SAM" id="Phobius"/>
    </source>
</evidence>
<dbReference type="Pfam" id="PF00892">
    <property type="entry name" value="EamA"/>
    <property type="match status" value="2"/>
</dbReference>
<dbReference type="InterPro" id="IPR000620">
    <property type="entry name" value="EamA_dom"/>
</dbReference>
<feature type="transmembrane region" description="Helical" evidence="5">
    <location>
        <begin position="7"/>
        <end position="26"/>
    </location>
</feature>
<sequence>MNYATNYKLIFIILLSLFFLGFNSIFGKLALGNNHIDAFSFTFFRLFFGAVTLVLIYAYQTKNISVNLKSNWLSSFMLFLYAISFSYSFLNMEAGLGTLLLFAVVQIVMLVFSLFHKEKINLQKILGMSIALFGLIYLLYPKESFEVSLYHAFLMIIAGVAWAIYTVLGKKSTSSLYNTMDNFRKAVVFVGLFYILFSPQNTFFDEKGLFLAFISGSLTSAIGYVLWYEALPKMQFITAGIIQLFIPLIAIFISVIFLNEVLTTTLLISTVVIFIGIILTILSKKAV</sequence>
<feature type="transmembrane region" description="Helical" evidence="5">
    <location>
        <begin position="38"/>
        <end position="59"/>
    </location>
</feature>
<keyword evidence="4 5" id="KW-0472">Membrane</keyword>
<feature type="transmembrane region" description="Helical" evidence="5">
    <location>
        <begin position="96"/>
        <end position="115"/>
    </location>
</feature>
<organism evidence="7 8">
    <name type="scientific">Arcobacter acticola</name>
    <dbReference type="NCBI Taxonomy" id="1849015"/>
    <lineage>
        <taxon>Bacteria</taxon>
        <taxon>Pseudomonadati</taxon>
        <taxon>Campylobacterota</taxon>
        <taxon>Epsilonproteobacteria</taxon>
        <taxon>Campylobacterales</taxon>
        <taxon>Arcobacteraceae</taxon>
        <taxon>Arcobacter</taxon>
    </lineage>
</organism>
<evidence type="ECO:0000256" key="3">
    <source>
        <dbReference type="ARBA" id="ARBA00022989"/>
    </source>
</evidence>
<keyword evidence="2 5" id="KW-0812">Transmembrane</keyword>
<comment type="subcellular location">
    <subcellularLocation>
        <location evidence="1">Membrane</location>
        <topology evidence="1">Multi-pass membrane protein</topology>
    </subcellularLocation>
</comment>
<feature type="domain" description="EamA" evidence="6">
    <location>
        <begin position="10"/>
        <end position="139"/>
    </location>
</feature>
<evidence type="ECO:0000313" key="8">
    <source>
        <dbReference type="Proteomes" id="UP000503483"/>
    </source>
</evidence>
<dbReference type="InterPro" id="IPR050638">
    <property type="entry name" value="AA-Vitamin_Transporters"/>
</dbReference>
<dbReference type="PANTHER" id="PTHR32322">
    <property type="entry name" value="INNER MEMBRANE TRANSPORTER"/>
    <property type="match status" value="1"/>
</dbReference>
<proteinExistence type="predicted"/>
<feature type="transmembrane region" description="Helical" evidence="5">
    <location>
        <begin position="186"/>
        <end position="203"/>
    </location>
</feature>
<feature type="transmembrane region" description="Helical" evidence="5">
    <location>
        <begin position="209"/>
        <end position="227"/>
    </location>
</feature>
<evidence type="ECO:0000259" key="6">
    <source>
        <dbReference type="Pfam" id="PF00892"/>
    </source>
</evidence>
<dbReference type="RefSeq" id="WP_172125312.1">
    <property type="nucleotide sequence ID" value="NZ_CP042652.1"/>
</dbReference>
<dbReference type="GO" id="GO:0016020">
    <property type="term" value="C:membrane"/>
    <property type="evidence" value="ECO:0007669"/>
    <property type="project" value="UniProtKB-SubCell"/>
</dbReference>